<dbReference type="RefSeq" id="WP_152945440.1">
    <property type="nucleotide sequence ID" value="NZ_WHYR01000008.1"/>
</dbReference>
<dbReference type="Proteomes" id="UP000441717">
    <property type="component" value="Unassembled WGS sequence"/>
</dbReference>
<gene>
    <name evidence="2" type="ORF">GFC01_04400</name>
</gene>
<protein>
    <submittedName>
        <fullName evidence="2">Uncharacterized protein</fullName>
    </submittedName>
</protein>
<keyword evidence="1" id="KW-0175">Coiled coil</keyword>
<evidence type="ECO:0000256" key="1">
    <source>
        <dbReference type="SAM" id="Coils"/>
    </source>
</evidence>
<sequence length="123" mass="14269">MSENKLTQVYDMVAQLIHIVGNTNAAVEELRRGVEDLCRGQDELRRGQDELRQGQDELRQGQDELRRSVEELRRGQEEHRLKLAALEGRMDYILLRLARQDERLLAHEVAIQEMRMAKMGSTG</sequence>
<feature type="coiled-coil region" evidence="1">
    <location>
        <begin position="44"/>
        <end position="89"/>
    </location>
</feature>
<organism evidence="2 3">
    <name type="scientific">Desulfofundulus thermobenzoicus</name>
    <dbReference type="NCBI Taxonomy" id="29376"/>
    <lineage>
        <taxon>Bacteria</taxon>
        <taxon>Bacillati</taxon>
        <taxon>Bacillota</taxon>
        <taxon>Clostridia</taxon>
        <taxon>Eubacteriales</taxon>
        <taxon>Peptococcaceae</taxon>
        <taxon>Desulfofundulus</taxon>
    </lineage>
</organism>
<comment type="caution">
    <text evidence="2">The sequence shown here is derived from an EMBL/GenBank/DDBJ whole genome shotgun (WGS) entry which is preliminary data.</text>
</comment>
<dbReference type="AlphaFoldDB" id="A0A6N7IPL4"/>
<proteinExistence type="predicted"/>
<keyword evidence="3" id="KW-1185">Reference proteome</keyword>
<dbReference type="Gene3D" id="6.10.250.370">
    <property type="match status" value="1"/>
</dbReference>
<dbReference type="OrthoDB" id="1787095at2"/>
<dbReference type="EMBL" id="WHYR01000008">
    <property type="protein sequence ID" value="MQL51517.1"/>
    <property type="molecule type" value="Genomic_DNA"/>
</dbReference>
<reference evidence="2 3" key="1">
    <citation type="submission" date="2019-10" db="EMBL/GenBank/DDBJ databases">
        <title>Comparative genomics of sulfur disproportionating microorganisms.</title>
        <authorList>
            <person name="Ward L.M."/>
            <person name="Bertran E."/>
            <person name="Johnston D."/>
        </authorList>
    </citation>
    <scope>NUCLEOTIDE SEQUENCE [LARGE SCALE GENOMIC DNA]</scope>
    <source>
        <strain evidence="2 3">DSM 14055</strain>
    </source>
</reference>
<evidence type="ECO:0000313" key="2">
    <source>
        <dbReference type="EMBL" id="MQL51517.1"/>
    </source>
</evidence>
<name>A0A6N7IPL4_9FIRM</name>
<accession>A0A6N7IPL4</accession>
<evidence type="ECO:0000313" key="3">
    <source>
        <dbReference type="Proteomes" id="UP000441717"/>
    </source>
</evidence>